<dbReference type="AlphaFoldDB" id="A0A4R5DRJ5"/>
<evidence type="ECO:0000313" key="3">
    <source>
        <dbReference type="Proteomes" id="UP000294850"/>
    </source>
</evidence>
<dbReference type="RefSeq" id="WP_131959264.1">
    <property type="nucleotide sequence ID" value="NZ_SMFL01000005.1"/>
</dbReference>
<evidence type="ECO:0000256" key="1">
    <source>
        <dbReference type="SAM" id="SignalP"/>
    </source>
</evidence>
<name>A0A4R5DRJ5_9BACT</name>
<dbReference type="Proteomes" id="UP000294850">
    <property type="component" value="Unassembled WGS sequence"/>
</dbReference>
<gene>
    <name evidence="2" type="ORF">E0F88_15950</name>
</gene>
<reference evidence="2 3" key="1">
    <citation type="submission" date="2019-03" db="EMBL/GenBank/DDBJ databases">
        <title>Dyadobacter AR-3-6 sp. nov., isolated from arctic soil.</title>
        <authorList>
            <person name="Chaudhary D.K."/>
        </authorList>
    </citation>
    <scope>NUCLEOTIDE SEQUENCE [LARGE SCALE GENOMIC DNA]</scope>
    <source>
        <strain evidence="2 3">AR-3-6</strain>
    </source>
</reference>
<organism evidence="2 3">
    <name type="scientific">Dyadobacter psychrotolerans</name>
    <dbReference type="NCBI Taxonomy" id="2541721"/>
    <lineage>
        <taxon>Bacteria</taxon>
        <taxon>Pseudomonadati</taxon>
        <taxon>Bacteroidota</taxon>
        <taxon>Cytophagia</taxon>
        <taxon>Cytophagales</taxon>
        <taxon>Spirosomataceae</taxon>
        <taxon>Dyadobacter</taxon>
    </lineage>
</organism>
<accession>A0A4R5DRJ5</accession>
<protein>
    <recommendedName>
        <fullName evidence="4">Lipoprotein</fullName>
    </recommendedName>
</protein>
<dbReference type="EMBL" id="SMFL01000005">
    <property type="protein sequence ID" value="TDE14681.1"/>
    <property type="molecule type" value="Genomic_DNA"/>
</dbReference>
<feature type="signal peptide" evidence="1">
    <location>
        <begin position="1"/>
        <end position="22"/>
    </location>
</feature>
<proteinExistence type="predicted"/>
<evidence type="ECO:0000313" key="2">
    <source>
        <dbReference type="EMBL" id="TDE14681.1"/>
    </source>
</evidence>
<evidence type="ECO:0008006" key="4">
    <source>
        <dbReference type="Google" id="ProtNLM"/>
    </source>
</evidence>
<comment type="caution">
    <text evidence="2">The sequence shown here is derived from an EMBL/GenBank/DDBJ whole genome shotgun (WGS) entry which is preliminary data.</text>
</comment>
<feature type="chain" id="PRO_5020458430" description="Lipoprotein" evidence="1">
    <location>
        <begin position="23"/>
        <end position="212"/>
    </location>
</feature>
<dbReference type="OrthoDB" id="957257at2"/>
<keyword evidence="3" id="KW-1185">Reference proteome</keyword>
<keyword evidence="1" id="KW-0732">Signal</keyword>
<sequence>MKTVFHVLKYLSLILFLCTSCARQPRLPENSRFSVTALRNDSTWFATGKGLRLIPADRDPGSVKQFNLRMTTDIPFPGRVIPQVDSAKIVTGCVGNCRPSQDLLAYNIPMRKGKYKIAKLDKRRTINNERSSYWLVGYSGGASKAYYHKGRKPGWIRITNFDKSTNVAEGRFAVSLDEDLTLFNRLINEIPPVARFREGLFRVKVEDVKLKK</sequence>